<comment type="caution">
    <text evidence="7">The sequence shown here is derived from an EMBL/GenBank/DDBJ whole genome shotgun (WGS) entry which is preliminary data.</text>
</comment>
<keyword evidence="8" id="KW-1185">Reference proteome</keyword>
<dbReference type="InterPro" id="IPR011010">
    <property type="entry name" value="DNA_brk_join_enz"/>
</dbReference>
<dbReference type="CDD" id="cd00397">
    <property type="entry name" value="DNA_BRE_C"/>
    <property type="match status" value="1"/>
</dbReference>
<protein>
    <submittedName>
        <fullName evidence="7">Tyrosine-type recombinase/integrase</fullName>
    </submittedName>
</protein>
<dbReference type="PROSITE" id="PS51900">
    <property type="entry name" value="CB"/>
    <property type="match status" value="1"/>
</dbReference>
<name>A0ABV1KRA2_9BACL</name>
<accession>A0ABV1KRA2</accession>
<evidence type="ECO:0000313" key="8">
    <source>
        <dbReference type="Proteomes" id="UP001493487"/>
    </source>
</evidence>
<dbReference type="InterPro" id="IPR050090">
    <property type="entry name" value="Tyrosine_recombinase_XerCD"/>
</dbReference>
<dbReference type="PROSITE" id="PS51898">
    <property type="entry name" value="TYR_RECOMBINASE"/>
    <property type="match status" value="1"/>
</dbReference>
<keyword evidence="2 4" id="KW-0238">DNA-binding</keyword>
<dbReference type="InterPro" id="IPR044068">
    <property type="entry name" value="CB"/>
</dbReference>
<evidence type="ECO:0000259" key="5">
    <source>
        <dbReference type="PROSITE" id="PS51898"/>
    </source>
</evidence>
<feature type="domain" description="Tyr recombinase" evidence="5">
    <location>
        <begin position="136"/>
        <end position="314"/>
    </location>
</feature>
<dbReference type="InterPro" id="IPR013762">
    <property type="entry name" value="Integrase-like_cat_sf"/>
</dbReference>
<evidence type="ECO:0000313" key="7">
    <source>
        <dbReference type="EMBL" id="MEQ4482491.1"/>
    </source>
</evidence>
<sequence length="326" mass="37145">MSIRTLESINLSSDDLSLKQINQEEYGDDQIVEMFLTVCGHSIHTLKNYRRAIYLFRSFVPNIPLKDITWREVEAYKVGLMRGVSSYSQKPLAPASVAALIAPLKSFYKWGNGADIGFFPRNPTTSVRLPQVLVTSRKHFLTKKEVGLLLDRLHQQNNRNYLIGLSLVTLGLRVSELSNIKWEDFHADAAGSSIWLQVVKGKGGKTRDVKIPKSLWRLFELYRKYQESISVTTSSSYVFAISPRQIERIIMRAGRQSVLTKHPTPHWLRHTNATLALLKGASLQQVQETLGHAHINTTQRYLHTVEQLEKAAPDFVEESLLDFIQM</sequence>
<dbReference type="EMBL" id="JASKHM010000004">
    <property type="protein sequence ID" value="MEQ4482491.1"/>
    <property type="molecule type" value="Genomic_DNA"/>
</dbReference>
<dbReference type="PANTHER" id="PTHR30349:SF64">
    <property type="entry name" value="PROPHAGE INTEGRASE INTD-RELATED"/>
    <property type="match status" value="1"/>
</dbReference>
<feature type="domain" description="Core-binding (CB)" evidence="6">
    <location>
        <begin position="26"/>
        <end position="112"/>
    </location>
</feature>
<reference evidence="7 8" key="1">
    <citation type="journal article" date="2023" name="Genome Announc.">
        <title>Pan-Genome Analyses of the Genus Cohnella and Proposal of the Novel Species Cohnella silvisoli sp. nov., Isolated from Forest Soil.</title>
        <authorList>
            <person name="Wang C."/>
            <person name="Mao L."/>
            <person name="Bao G."/>
            <person name="Zhu H."/>
        </authorList>
    </citation>
    <scope>NUCLEOTIDE SEQUENCE [LARGE SCALE GENOMIC DNA]</scope>
    <source>
        <strain evidence="7 8">NL03-T5-1</strain>
    </source>
</reference>
<dbReference type="PANTHER" id="PTHR30349">
    <property type="entry name" value="PHAGE INTEGRASE-RELATED"/>
    <property type="match status" value="1"/>
</dbReference>
<dbReference type="InterPro" id="IPR010998">
    <property type="entry name" value="Integrase_recombinase_N"/>
</dbReference>
<gene>
    <name evidence="7" type="ORF">QJS35_08805</name>
</gene>
<dbReference type="SUPFAM" id="SSF56349">
    <property type="entry name" value="DNA breaking-rejoining enzymes"/>
    <property type="match status" value="1"/>
</dbReference>
<dbReference type="InterPro" id="IPR002104">
    <property type="entry name" value="Integrase_catalytic"/>
</dbReference>
<evidence type="ECO:0000259" key="6">
    <source>
        <dbReference type="PROSITE" id="PS51900"/>
    </source>
</evidence>
<dbReference type="Pfam" id="PF00589">
    <property type="entry name" value="Phage_integrase"/>
    <property type="match status" value="1"/>
</dbReference>
<dbReference type="Proteomes" id="UP001493487">
    <property type="component" value="Unassembled WGS sequence"/>
</dbReference>
<keyword evidence="3" id="KW-0233">DNA recombination</keyword>
<proteinExistence type="inferred from homology"/>
<evidence type="ECO:0000256" key="1">
    <source>
        <dbReference type="ARBA" id="ARBA00008857"/>
    </source>
</evidence>
<evidence type="ECO:0000256" key="2">
    <source>
        <dbReference type="ARBA" id="ARBA00023125"/>
    </source>
</evidence>
<comment type="similarity">
    <text evidence="1">Belongs to the 'phage' integrase family.</text>
</comment>
<dbReference type="RefSeq" id="WP_232187524.1">
    <property type="nucleotide sequence ID" value="NZ_JAIOAP010000013.1"/>
</dbReference>
<organism evidence="7 8">
    <name type="scientific">Cohnella silvisoli</name>
    <dbReference type="NCBI Taxonomy" id="2873699"/>
    <lineage>
        <taxon>Bacteria</taxon>
        <taxon>Bacillati</taxon>
        <taxon>Bacillota</taxon>
        <taxon>Bacilli</taxon>
        <taxon>Bacillales</taxon>
        <taxon>Paenibacillaceae</taxon>
        <taxon>Cohnella</taxon>
    </lineage>
</organism>
<evidence type="ECO:0000256" key="3">
    <source>
        <dbReference type="ARBA" id="ARBA00023172"/>
    </source>
</evidence>
<evidence type="ECO:0000256" key="4">
    <source>
        <dbReference type="PROSITE-ProRule" id="PRU01248"/>
    </source>
</evidence>
<dbReference type="Gene3D" id="1.10.150.130">
    <property type="match status" value="1"/>
</dbReference>
<dbReference type="Gene3D" id="1.10.443.10">
    <property type="entry name" value="Intergrase catalytic core"/>
    <property type="match status" value="1"/>
</dbReference>